<dbReference type="SUPFAM" id="SSF54897">
    <property type="entry name" value="Protease propeptides/inhibitors"/>
    <property type="match status" value="1"/>
</dbReference>
<dbReference type="InterPro" id="IPR050819">
    <property type="entry name" value="Tripeptidyl-peptidase_I"/>
</dbReference>
<dbReference type="InterPro" id="IPR015366">
    <property type="entry name" value="S53_propep"/>
</dbReference>
<name>A0A7W9NEU8_9PSEU</name>
<evidence type="ECO:0000256" key="3">
    <source>
        <dbReference type="ARBA" id="ARBA00022723"/>
    </source>
</evidence>
<dbReference type="CDD" id="cd11377">
    <property type="entry name" value="Pro-peptidase_S53"/>
    <property type="match status" value="1"/>
</dbReference>
<dbReference type="SMART" id="SM00944">
    <property type="entry name" value="Pro-kuma_activ"/>
    <property type="match status" value="1"/>
</dbReference>
<evidence type="ECO:0000259" key="9">
    <source>
        <dbReference type="PROSITE" id="PS51695"/>
    </source>
</evidence>
<dbReference type="InterPro" id="IPR030400">
    <property type="entry name" value="Sedolisin_dom"/>
</dbReference>
<evidence type="ECO:0000256" key="4">
    <source>
        <dbReference type="ARBA" id="ARBA00022801"/>
    </source>
</evidence>
<dbReference type="GO" id="GO:0008240">
    <property type="term" value="F:tripeptidyl-peptidase activity"/>
    <property type="evidence" value="ECO:0007669"/>
    <property type="project" value="TreeGrafter"/>
</dbReference>
<protein>
    <submittedName>
        <fullName evidence="10">Subtilase family serine protease</fullName>
    </submittedName>
</protein>
<dbReference type="GO" id="GO:0046872">
    <property type="term" value="F:metal ion binding"/>
    <property type="evidence" value="ECO:0007669"/>
    <property type="project" value="UniProtKB-KW"/>
</dbReference>
<keyword evidence="4" id="KW-0378">Hydrolase</keyword>
<keyword evidence="7" id="KW-0865">Zymogen</keyword>
<dbReference type="Pfam" id="PF09286">
    <property type="entry name" value="Pro-kuma_activ"/>
    <property type="match status" value="1"/>
</dbReference>
<dbReference type="Gene3D" id="3.40.50.200">
    <property type="entry name" value="Peptidase S8/S53 domain"/>
    <property type="match status" value="1"/>
</dbReference>
<accession>A0A7W9NEU8</accession>
<evidence type="ECO:0000256" key="1">
    <source>
        <dbReference type="ARBA" id="ARBA00001913"/>
    </source>
</evidence>
<dbReference type="Proteomes" id="UP000585638">
    <property type="component" value="Unassembled WGS sequence"/>
</dbReference>
<keyword evidence="5" id="KW-0720">Serine protease</keyword>
<dbReference type="PROSITE" id="PS00138">
    <property type="entry name" value="SUBTILASE_SER"/>
    <property type="match status" value="1"/>
</dbReference>
<reference evidence="10 11" key="1">
    <citation type="submission" date="2020-08" db="EMBL/GenBank/DDBJ databases">
        <title>Sequencing the genomes of 1000 actinobacteria strains.</title>
        <authorList>
            <person name="Klenk H.-P."/>
        </authorList>
    </citation>
    <scope>NUCLEOTIDE SEQUENCE [LARGE SCALE GENOMIC DNA]</scope>
    <source>
        <strain evidence="10 11">DSM 43851</strain>
    </source>
</reference>
<proteinExistence type="predicted"/>
<dbReference type="PANTHER" id="PTHR14218">
    <property type="entry name" value="PROTEASE S8 TRIPEPTIDYL PEPTIDASE I CLN2"/>
    <property type="match status" value="1"/>
</dbReference>
<organism evidence="10 11">
    <name type="scientific">Kutzneria kofuensis</name>
    <dbReference type="NCBI Taxonomy" id="103725"/>
    <lineage>
        <taxon>Bacteria</taxon>
        <taxon>Bacillati</taxon>
        <taxon>Actinomycetota</taxon>
        <taxon>Actinomycetes</taxon>
        <taxon>Pseudonocardiales</taxon>
        <taxon>Pseudonocardiaceae</taxon>
        <taxon>Kutzneria</taxon>
    </lineage>
</organism>
<gene>
    <name evidence="10" type="ORF">BJ998_001933</name>
</gene>
<evidence type="ECO:0000256" key="2">
    <source>
        <dbReference type="ARBA" id="ARBA00022670"/>
    </source>
</evidence>
<keyword evidence="6" id="KW-0106">Calcium</keyword>
<feature type="region of interest" description="Disordered" evidence="8">
    <location>
        <begin position="205"/>
        <end position="226"/>
    </location>
</feature>
<sequence length="1019" mass="103530">MSDTDAGRSSAGSPWRRRLQAATIAAVSLTVVATPLASAQTTQAGLVPQAVGKVPAIPHGAVAAAAPASDAKLNLSVALAPRDQAALDAFVQQVSDPKSPQYKHYLGKGQFGGVFGATKQTIDAVTKALKDAGLNPGPATPDGLSIPVTATAAEVHSALGVDFAGYKLSDGRTTFANTSAPKLPASVASSVTGVLGLNNLVKVAPSHTKPQGPAHAAANPSATRPNTVTPGLCQDVAQAAAGAGWTDTQTFWQPGSLSQSYGYNTAQLYTQYGDNGNGVTVALFELEDFDWQDIVDFQRCMNAHANVNKIVVNPQKPPTRPVVHTDDDQTGLESALDIEYVNGIAPGATVNVYQGPDWQDATSADATAVYQRMVNDDTAQVISTSWGTCEYNVQAFDPGRITAEKAIFQQAAAQGQTVLAAAGDTGSSDCYHGTGSTNGSVLSVDDPAGQPYVTAVGGTRMFGTNGVETVWNTGNGATGGGVSAVQSLSGAGNYQANVSGPGYSCARTDGSTCRQVPDVAALASADTRYLVSFGEFTPPGQTQPETDWWLVGGTSGATPVWAAIIALANSSHACAATGPVGFANPALYAAPQGTFRDVTTGNNFMSVSGNTSGLYNAGVGYDLTTGLGTPRAPQVVEAVCNAKAGPAGSAYTPVAPARLMDTRTDGTTLHSNGTRQLKVAGLGGVPATGATAVVLNVTVTNPSASSFLTVYPDGQPRPISSNLNYTAGVTVPNLVTVRVGDNGIVDFYNLSGNVDVVADVFGYYSTDGASLYKAAGPARLMDTRDNGGAIGEGQTRTLPIEGAAGIPASGVTAVVLNVTATNPNAGSFLTVYPGGTAAPQSSNLNYSPGQTIANLVTVPVGTDGSVAFLNHYGSVDVIADVFGYYTNSGDGLHFHPTAPARLADSRTGAGLINNNGVPIGPGAVTQVAIQNVNGAAGNNGPLGTAGALALNVTATNPTASSFITVYGSSMQRPSSSNLNFTPGLTIPNSVVVPTNGGAINLYNFQGSVDVVVDLFGYFA</sequence>
<keyword evidence="11" id="KW-1185">Reference proteome</keyword>
<dbReference type="GO" id="GO:0004252">
    <property type="term" value="F:serine-type endopeptidase activity"/>
    <property type="evidence" value="ECO:0007669"/>
    <property type="project" value="InterPro"/>
</dbReference>
<dbReference type="EMBL" id="JACHIR010000001">
    <property type="protein sequence ID" value="MBB5890737.1"/>
    <property type="molecule type" value="Genomic_DNA"/>
</dbReference>
<evidence type="ECO:0000313" key="10">
    <source>
        <dbReference type="EMBL" id="MBB5890737.1"/>
    </source>
</evidence>
<evidence type="ECO:0000313" key="11">
    <source>
        <dbReference type="Proteomes" id="UP000585638"/>
    </source>
</evidence>
<evidence type="ECO:0000256" key="8">
    <source>
        <dbReference type="SAM" id="MobiDB-lite"/>
    </source>
</evidence>
<dbReference type="CDD" id="cd04056">
    <property type="entry name" value="Peptidases_S53"/>
    <property type="match status" value="1"/>
</dbReference>
<keyword evidence="3" id="KW-0479">Metal-binding</keyword>
<comment type="caution">
    <text evidence="10">The sequence shown here is derived from an EMBL/GenBank/DDBJ whole genome shotgun (WGS) entry which is preliminary data.</text>
</comment>
<comment type="cofactor">
    <cofactor evidence="1">
        <name>Ca(2+)</name>
        <dbReference type="ChEBI" id="CHEBI:29108"/>
    </cofactor>
</comment>
<dbReference type="SUPFAM" id="SSF52743">
    <property type="entry name" value="Subtilisin-like"/>
    <property type="match status" value="1"/>
</dbReference>
<dbReference type="GO" id="GO:0006508">
    <property type="term" value="P:proteolysis"/>
    <property type="evidence" value="ECO:0007669"/>
    <property type="project" value="UniProtKB-KW"/>
</dbReference>
<keyword evidence="2 10" id="KW-0645">Protease</keyword>
<dbReference type="RefSeq" id="WP_184860377.1">
    <property type="nucleotide sequence ID" value="NZ_BAAAWY010000046.1"/>
</dbReference>
<evidence type="ECO:0000256" key="5">
    <source>
        <dbReference type="ARBA" id="ARBA00022825"/>
    </source>
</evidence>
<evidence type="ECO:0000256" key="7">
    <source>
        <dbReference type="ARBA" id="ARBA00023145"/>
    </source>
</evidence>
<dbReference type="PROSITE" id="PS51695">
    <property type="entry name" value="SEDOLISIN"/>
    <property type="match status" value="1"/>
</dbReference>
<dbReference type="InterPro" id="IPR023828">
    <property type="entry name" value="Peptidase_S8_Ser-AS"/>
</dbReference>
<dbReference type="InterPro" id="IPR036852">
    <property type="entry name" value="Peptidase_S8/S53_dom_sf"/>
</dbReference>
<evidence type="ECO:0000256" key="6">
    <source>
        <dbReference type="ARBA" id="ARBA00022837"/>
    </source>
</evidence>
<dbReference type="PANTHER" id="PTHR14218:SF15">
    <property type="entry name" value="TRIPEPTIDYL-PEPTIDASE 1"/>
    <property type="match status" value="1"/>
</dbReference>
<feature type="domain" description="Peptidase S53" evidence="9">
    <location>
        <begin position="251"/>
        <end position="642"/>
    </location>
</feature>
<dbReference type="AlphaFoldDB" id="A0A7W9NEU8"/>